<keyword evidence="2" id="KW-1185">Reference proteome</keyword>
<reference evidence="1 2" key="1">
    <citation type="journal article" date="2018" name="Front. Plant Sci.">
        <title>Red Clover (Trifolium pratense) and Zigzag Clover (T. medium) - A Picture of Genomic Similarities and Differences.</title>
        <authorList>
            <person name="Dluhosova J."/>
            <person name="Istvanek J."/>
            <person name="Nedelnik J."/>
            <person name="Repkova J."/>
        </authorList>
    </citation>
    <scope>NUCLEOTIDE SEQUENCE [LARGE SCALE GENOMIC DNA]</scope>
    <source>
        <strain evidence="2">cv. 10/8</strain>
        <tissue evidence="1">Leaf</tissue>
    </source>
</reference>
<dbReference type="AlphaFoldDB" id="A0A392UK94"/>
<proteinExistence type="predicted"/>
<feature type="non-terminal residue" evidence="1">
    <location>
        <position position="19"/>
    </location>
</feature>
<dbReference type="Proteomes" id="UP000265520">
    <property type="component" value="Unassembled WGS sequence"/>
</dbReference>
<sequence length="19" mass="1956">METSFQSVLDGVVFVLGGA</sequence>
<organism evidence="1 2">
    <name type="scientific">Trifolium medium</name>
    <dbReference type="NCBI Taxonomy" id="97028"/>
    <lineage>
        <taxon>Eukaryota</taxon>
        <taxon>Viridiplantae</taxon>
        <taxon>Streptophyta</taxon>
        <taxon>Embryophyta</taxon>
        <taxon>Tracheophyta</taxon>
        <taxon>Spermatophyta</taxon>
        <taxon>Magnoliopsida</taxon>
        <taxon>eudicotyledons</taxon>
        <taxon>Gunneridae</taxon>
        <taxon>Pentapetalae</taxon>
        <taxon>rosids</taxon>
        <taxon>fabids</taxon>
        <taxon>Fabales</taxon>
        <taxon>Fabaceae</taxon>
        <taxon>Papilionoideae</taxon>
        <taxon>50 kb inversion clade</taxon>
        <taxon>NPAAA clade</taxon>
        <taxon>Hologalegina</taxon>
        <taxon>IRL clade</taxon>
        <taxon>Trifolieae</taxon>
        <taxon>Trifolium</taxon>
    </lineage>
</organism>
<comment type="caution">
    <text evidence="1">The sequence shown here is derived from an EMBL/GenBank/DDBJ whole genome shotgun (WGS) entry which is preliminary data.</text>
</comment>
<protein>
    <submittedName>
        <fullName evidence="1">Uncharacterized protein</fullName>
    </submittedName>
</protein>
<evidence type="ECO:0000313" key="1">
    <source>
        <dbReference type="EMBL" id="MCI74053.1"/>
    </source>
</evidence>
<name>A0A392UK94_9FABA</name>
<evidence type="ECO:0000313" key="2">
    <source>
        <dbReference type="Proteomes" id="UP000265520"/>
    </source>
</evidence>
<dbReference type="EMBL" id="LXQA010852393">
    <property type="protein sequence ID" value="MCI74053.1"/>
    <property type="molecule type" value="Genomic_DNA"/>
</dbReference>
<accession>A0A392UK94</accession>